<accession>A0AA39UCE8</accession>
<organism evidence="1 2">
    <name type="scientific">Cladonia borealis</name>
    <dbReference type="NCBI Taxonomy" id="184061"/>
    <lineage>
        <taxon>Eukaryota</taxon>
        <taxon>Fungi</taxon>
        <taxon>Dikarya</taxon>
        <taxon>Ascomycota</taxon>
        <taxon>Pezizomycotina</taxon>
        <taxon>Lecanoromycetes</taxon>
        <taxon>OSLEUM clade</taxon>
        <taxon>Lecanoromycetidae</taxon>
        <taxon>Lecanorales</taxon>
        <taxon>Lecanorineae</taxon>
        <taxon>Cladoniaceae</taxon>
        <taxon>Cladonia</taxon>
    </lineage>
</organism>
<evidence type="ECO:0000313" key="2">
    <source>
        <dbReference type="Proteomes" id="UP001166286"/>
    </source>
</evidence>
<dbReference type="AlphaFoldDB" id="A0AA39UCE8"/>
<dbReference type="InterPro" id="IPR038883">
    <property type="entry name" value="AN11006-like"/>
</dbReference>
<protein>
    <submittedName>
        <fullName evidence="1">Uncharacterized protein</fullName>
    </submittedName>
</protein>
<evidence type="ECO:0000313" key="1">
    <source>
        <dbReference type="EMBL" id="KAK0514406.1"/>
    </source>
</evidence>
<dbReference type="PANTHER" id="PTHR42085:SF1">
    <property type="entry name" value="F-BOX DOMAIN-CONTAINING PROTEIN"/>
    <property type="match status" value="1"/>
</dbReference>
<name>A0AA39UCE8_9LECA</name>
<reference evidence="1" key="1">
    <citation type="submission" date="2023-03" db="EMBL/GenBank/DDBJ databases">
        <title>Complete genome of Cladonia borealis.</title>
        <authorList>
            <person name="Park H."/>
        </authorList>
    </citation>
    <scope>NUCLEOTIDE SEQUENCE</scope>
    <source>
        <strain evidence="1">ANT050790</strain>
    </source>
</reference>
<dbReference type="EMBL" id="JAFEKC020000005">
    <property type="protein sequence ID" value="KAK0514406.1"/>
    <property type="molecule type" value="Genomic_DNA"/>
</dbReference>
<dbReference type="Proteomes" id="UP001166286">
    <property type="component" value="Unassembled WGS sequence"/>
</dbReference>
<keyword evidence="2" id="KW-1185">Reference proteome</keyword>
<dbReference type="PANTHER" id="PTHR42085">
    <property type="entry name" value="F-BOX DOMAIN-CONTAINING PROTEIN"/>
    <property type="match status" value="1"/>
</dbReference>
<gene>
    <name evidence="1" type="ORF">JMJ35_003023</name>
</gene>
<proteinExistence type="predicted"/>
<comment type="caution">
    <text evidence="1">The sequence shown here is derived from an EMBL/GenBank/DDBJ whole genome shotgun (WGS) entry which is preliminary data.</text>
</comment>
<sequence length="393" mass="45744">MELQAGPARSEASQSAGKRNFQLTAREAIRKLRVLYFQKPKHVQSQHEDHQAKFRFGDLPPELQLQILELILLPGDVHLQVFTGRWGYGCRTIEGLYRTVARASNIDDPVPRWVQRLESLHLKCPSKRSRQVCGEPNEQQPGFGLMAMGKFLYQKGYPMFYGQNTFHLSPGPLALSTSYFSRLRPRHRNLIKSLAVTFTISDLTIEGFQEVQSELKEQKRIMNVKLRDMCREEQLAMWTMSSISVLDSIWRQKLKWLLTWPHLDHVILCGQTWDLIVRGQDMAELFINPMNKPWKRLRCALGSFLQRSIETAREELLAGYEQRGVWTLHNPYGERMTLGGTVIERARWRMDVEEVKEWLSEFGPVVRYKPELKWKVQLRSKKSMMTRSAQASG</sequence>